<reference evidence="3 4" key="1">
    <citation type="journal article" date="2015" name="Genome Biol. Evol.">
        <title>Comparative Genomics of a Bacterivorous Green Alga Reveals Evolutionary Causalities and Consequences of Phago-Mixotrophic Mode of Nutrition.</title>
        <authorList>
            <person name="Burns J.A."/>
            <person name="Paasch A."/>
            <person name="Narechania A."/>
            <person name="Kim E."/>
        </authorList>
    </citation>
    <scope>NUCLEOTIDE SEQUENCE [LARGE SCALE GENOMIC DNA]</scope>
    <source>
        <strain evidence="3 4">PLY_AMNH</strain>
    </source>
</reference>
<evidence type="ECO:0000259" key="2">
    <source>
        <dbReference type="SMART" id="SM01003"/>
    </source>
</evidence>
<dbReference type="Pfam" id="PF05222">
    <property type="entry name" value="AlaDh_PNT_N"/>
    <property type="match status" value="1"/>
</dbReference>
<sequence length="190" mass="21233">MSLKGNGIVGIRREDKNKWERRAPLTPENVRNLVQSCRLRFLVQPSSRRIFSDQEYVDAGAEITEDLSSASLILAVKEVTPSVLIPERTYLMFAHVIKAQPENMHLLDMILKKKVRLIDYECITEGGVRGGQRLVAFGRFAGLAGAVDFLRGLGERLLAIGFQTPFLRLCNPAELASLPTLFESGALQHR</sequence>
<dbReference type="GO" id="GO:0005737">
    <property type="term" value="C:cytoplasm"/>
    <property type="evidence" value="ECO:0007669"/>
    <property type="project" value="TreeGrafter"/>
</dbReference>
<gene>
    <name evidence="3" type="ORF">CYMTET_15829</name>
</gene>
<organism evidence="3 4">
    <name type="scientific">Cymbomonas tetramitiformis</name>
    <dbReference type="NCBI Taxonomy" id="36881"/>
    <lineage>
        <taxon>Eukaryota</taxon>
        <taxon>Viridiplantae</taxon>
        <taxon>Chlorophyta</taxon>
        <taxon>Pyramimonadophyceae</taxon>
        <taxon>Pyramimonadales</taxon>
        <taxon>Pyramimonadaceae</taxon>
        <taxon>Cymbomonas</taxon>
    </lineage>
</organism>
<dbReference type="InterPro" id="IPR007886">
    <property type="entry name" value="AlaDH/PNT_N"/>
</dbReference>
<dbReference type="AlphaFoldDB" id="A0AAE0L8K9"/>
<dbReference type="SUPFAM" id="SSF52283">
    <property type="entry name" value="Formate/glycerate dehydrogenase catalytic domain-like"/>
    <property type="match status" value="1"/>
</dbReference>
<dbReference type="PANTHER" id="PTHR11133">
    <property type="entry name" value="SACCHAROPINE DEHYDROGENASE"/>
    <property type="match status" value="1"/>
</dbReference>
<protein>
    <recommendedName>
        <fullName evidence="2">Alanine dehydrogenase/pyridine nucleotide transhydrogenase N-terminal domain-containing protein</fullName>
    </recommendedName>
</protein>
<dbReference type="EMBL" id="LGRX02006777">
    <property type="protein sequence ID" value="KAK3276078.1"/>
    <property type="molecule type" value="Genomic_DNA"/>
</dbReference>
<evidence type="ECO:0000313" key="3">
    <source>
        <dbReference type="EMBL" id="KAK3276078.1"/>
    </source>
</evidence>
<dbReference type="GO" id="GO:0004753">
    <property type="term" value="F:saccharopine dehydrogenase activity"/>
    <property type="evidence" value="ECO:0007669"/>
    <property type="project" value="TreeGrafter"/>
</dbReference>
<evidence type="ECO:0000256" key="1">
    <source>
        <dbReference type="ARBA" id="ARBA00023002"/>
    </source>
</evidence>
<comment type="caution">
    <text evidence="3">The sequence shown here is derived from an EMBL/GenBank/DDBJ whole genome shotgun (WGS) entry which is preliminary data.</text>
</comment>
<feature type="domain" description="Alanine dehydrogenase/pyridine nucleotide transhydrogenase N-terminal" evidence="2">
    <location>
        <begin position="10"/>
        <end position="144"/>
    </location>
</feature>
<dbReference type="SMART" id="SM01003">
    <property type="entry name" value="AlaDh_PNT_N"/>
    <property type="match status" value="1"/>
</dbReference>
<name>A0AAE0L8K9_9CHLO</name>
<keyword evidence="1" id="KW-0560">Oxidoreductase</keyword>
<accession>A0AAE0L8K9</accession>
<dbReference type="GO" id="GO:0019878">
    <property type="term" value="P:lysine biosynthetic process via aminoadipic acid"/>
    <property type="evidence" value="ECO:0007669"/>
    <property type="project" value="TreeGrafter"/>
</dbReference>
<dbReference type="FunFam" id="3.40.50.720:FF:000087">
    <property type="entry name" value="alpha-aminoadipic semialdehyde synthase, mitochondrial"/>
    <property type="match status" value="1"/>
</dbReference>
<dbReference type="Proteomes" id="UP001190700">
    <property type="component" value="Unassembled WGS sequence"/>
</dbReference>
<keyword evidence="4" id="KW-1185">Reference proteome</keyword>
<proteinExistence type="predicted"/>
<evidence type="ECO:0000313" key="4">
    <source>
        <dbReference type="Proteomes" id="UP001190700"/>
    </source>
</evidence>
<dbReference type="Gene3D" id="3.40.50.720">
    <property type="entry name" value="NAD(P)-binding Rossmann-like Domain"/>
    <property type="match status" value="1"/>
</dbReference>
<dbReference type="InterPro" id="IPR051168">
    <property type="entry name" value="AASS"/>
</dbReference>
<dbReference type="PANTHER" id="PTHR11133:SF22">
    <property type="entry name" value="ALPHA-AMINOADIPIC SEMIALDEHYDE SYNTHASE, MITOCHONDRIAL"/>
    <property type="match status" value="1"/>
</dbReference>